<proteinExistence type="predicted"/>
<evidence type="ECO:0000259" key="1">
    <source>
        <dbReference type="Pfam" id="PF13354"/>
    </source>
</evidence>
<dbReference type="RefSeq" id="WP_280654885.1">
    <property type="nucleotide sequence ID" value="NZ_JANQDH010000072.1"/>
</dbReference>
<dbReference type="Proteomes" id="UP001159387">
    <property type="component" value="Unassembled WGS sequence"/>
</dbReference>
<dbReference type="EMBL" id="JANQDH010000072">
    <property type="protein sequence ID" value="MDH6060894.1"/>
    <property type="molecule type" value="Genomic_DNA"/>
</dbReference>
<feature type="domain" description="Beta-lactamase class A catalytic" evidence="1">
    <location>
        <begin position="148"/>
        <end position="286"/>
    </location>
</feature>
<reference evidence="2 3" key="1">
    <citation type="journal article" date="2023" name="J. Phycol.">
        <title>Chrysosporum ovalisporum is synonymous with the true-branching cyanobacterium Umezakia natans (Nostocales/Aphanizomenonaceae).</title>
        <authorList>
            <person name="McGregor G.B."/>
            <person name="Sendall B.C."/>
            <person name="Niiyama Y."/>
            <person name="Tuji A."/>
            <person name="Willis A."/>
        </authorList>
    </citation>
    <scope>NUCLEOTIDE SEQUENCE [LARGE SCALE GENOMIC DNA]</scope>
    <source>
        <strain evidence="2 3">ANA360D</strain>
    </source>
</reference>
<dbReference type="InterPro" id="IPR045155">
    <property type="entry name" value="Beta-lactam_cat"/>
</dbReference>
<organism evidence="2 3">
    <name type="scientific">Chrysosporum bergii ANA360D</name>
    <dbReference type="NCBI Taxonomy" id="617107"/>
    <lineage>
        <taxon>Bacteria</taxon>
        <taxon>Bacillati</taxon>
        <taxon>Cyanobacteriota</taxon>
        <taxon>Cyanophyceae</taxon>
        <taxon>Nostocales</taxon>
        <taxon>Nodulariaceae</taxon>
        <taxon>Chrysosporum</taxon>
    </lineage>
</organism>
<protein>
    <submittedName>
        <fullName evidence="2">Class A beta-lactamase-related serine hydrolase</fullName>
    </submittedName>
</protein>
<dbReference type="GO" id="GO:0030655">
    <property type="term" value="P:beta-lactam antibiotic catabolic process"/>
    <property type="evidence" value="ECO:0007669"/>
    <property type="project" value="InterPro"/>
</dbReference>
<dbReference type="SUPFAM" id="SSF56601">
    <property type="entry name" value="beta-lactamase/transpeptidase-like"/>
    <property type="match status" value="1"/>
</dbReference>
<evidence type="ECO:0000313" key="3">
    <source>
        <dbReference type="Proteomes" id="UP001159387"/>
    </source>
</evidence>
<keyword evidence="2" id="KW-0378">Hydrolase</keyword>
<dbReference type="GO" id="GO:0046677">
    <property type="term" value="P:response to antibiotic"/>
    <property type="evidence" value="ECO:0007669"/>
    <property type="project" value="InterPro"/>
</dbReference>
<gene>
    <name evidence="2" type="ORF">NWP17_10655</name>
</gene>
<keyword evidence="3" id="KW-1185">Reference proteome</keyword>
<dbReference type="Pfam" id="PF13354">
    <property type="entry name" value="Beta-lactamase2"/>
    <property type="match status" value="1"/>
</dbReference>
<dbReference type="GO" id="GO:0008800">
    <property type="term" value="F:beta-lactamase activity"/>
    <property type="evidence" value="ECO:0007669"/>
    <property type="project" value="InterPro"/>
</dbReference>
<dbReference type="InterPro" id="IPR000871">
    <property type="entry name" value="Beta-lactam_class-A"/>
</dbReference>
<dbReference type="InterPro" id="IPR012338">
    <property type="entry name" value="Beta-lactam/transpept-like"/>
</dbReference>
<name>A0AA43GSJ4_9CYAN</name>
<accession>A0AA43GSJ4</accession>
<dbReference type="AlphaFoldDB" id="A0AA43GSJ4"/>
<sequence length="312" mass="34931">MIFFRKDEQLENLGNGILEATWSTFPTLARNQVALTWIVYDPPVPVNTGGALTPDAFWNHSVRGFTYRGVERIYPASVVKLFYLVAVNEWLEKGMTPPSGELEQGLRDMIVDSSNDATSLMVDILSGTTSGPELPVGPFETWKYQRNIVNRYYQSLGWEEMETINICQKTWGDGPYGRERAFYGEMLENRNMVTTNAVARLLHSIVGGVAVSSERSQAMMNLLKRSLNPHDLPTDVEEDQVTGFLGGGLTQEAQTWSKAGWTTQVRHDAAYIELPEQPPYILVVFTEGKANAKNRDILPFVSQLFAKAISSL</sequence>
<evidence type="ECO:0000313" key="2">
    <source>
        <dbReference type="EMBL" id="MDH6060894.1"/>
    </source>
</evidence>
<dbReference type="PANTHER" id="PTHR35333:SF3">
    <property type="entry name" value="BETA-LACTAMASE-TYPE TRANSPEPTIDASE FOLD CONTAINING PROTEIN"/>
    <property type="match status" value="1"/>
</dbReference>
<dbReference type="Gene3D" id="3.40.710.10">
    <property type="entry name" value="DD-peptidase/beta-lactamase superfamily"/>
    <property type="match status" value="1"/>
</dbReference>
<comment type="caution">
    <text evidence="2">The sequence shown here is derived from an EMBL/GenBank/DDBJ whole genome shotgun (WGS) entry which is preliminary data.</text>
</comment>
<dbReference type="PANTHER" id="PTHR35333">
    <property type="entry name" value="BETA-LACTAMASE"/>
    <property type="match status" value="1"/>
</dbReference>